<dbReference type="InterPro" id="IPR002347">
    <property type="entry name" value="SDR_fam"/>
</dbReference>
<dbReference type="PANTHER" id="PTHR24320:SF272">
    <property type="entry name" value="NAD(P)-BINDING ROSSMANN-FOLD SUPERFAMILY PROTEIN"/>
    <property type="match status" value="1"/>
</dbReference>
<name>A0A5M6ZNV0_9PROT</name>
<dbReference type="PANTHER" id="PTHR24320">
    <property type="entry name" value="RETINOL DEHYDROGENASE"/>
    <property type="match status" value="1"/>
</dbReference>
<dbReference type="AlphaFoldDB" id="A0A5M6ZNV0"/>
<evidence type="ECO:0000256" key="1">
    <source>
        <dbReference type="ARBA" id="ARBA00006484"/>
    </source>
</evidence>
<evidence type="ECO:0000313" key="5">
    <source>
        <dbReference type="Proteomes" id="UP000325122"/>
    </source>
</evidence>
<dbReference type="Gene3D" id="3.40.50.720">
    <property type="entry name" value="NAD(P)-binding Rossmann-like Domain"/>
    <property type="match status" value="1"/>
</dbReference>
<keyword evidence="2" id="KW-0560">Oxidoreductase</keyword>
<evidence type="ECO:0000256" key="3">
    <source>
        <dbReference type="ARBA" id="ARBA00071493"/>
    </source>
</evidence>
<proteinExistence type="inferred from homology"/>
<comment type="caution">
    <text evidence="4">The sequence shown here is derived from an EMBL/GenBank/DDBJ whole genome shotgun (WGS) entry which is preliminary data.</text>
</comment>
<evidence type="ECO:0000313" key="4">
    <source>
        <dbReference type="EMBL" id="KAA5804908.1"/>
    </source>
</evidence>
<dbReference type="Pfam" id="PF00106">
    <property type="entry name" value="adh_short"/>
    <property type="match status" value="1"/>
</dbReference>
<accession>A0A5M6ZNV0</accession>
<dbReference type="EMBL" id="VWOJ01000001">
    <property type="protein sequence ID" value="KAA5804908.1"/>
    <property type="molecule type" value="Genomic_DNA"/>
</dbReference>
<dbReference type="Proteomes" id="UP000325122">
    <property type="component" value="Unassembled WGS sequence"/>
</dbReference>
<keyword evidence="5" id="KW-1185">Reference proteome</keyword>
<reference evidence="4 5" key="1">
    <citation type="submission" date="2019-09" db="EMBL/GenBank/DDBJ databases">
        <authorList>
            <person name="Kevbrin V."/>
            <person name="Grouzdev D.S."/>
        </authorList>
    </citation>
    <scope>NUCLEOTIDE SEQUENCE [LARGE SCALE GENOMIC DNA]</scope>
    <source>
        <strain evidence="4 5">G-192</strain>
    </source>
</reference>
<gene>
    <name evidence="4" type="ORF">F1654_02610</name>
</gene>
<dbReference type="NCBIfam" id="NF004845">
    <property type="entry name" value="PRK06196.1"/>
    <property type="match status" value="1"/>
</dbReference>
<dbReference type="GO" id="GO:0016491">
    <property type="term" value="F:oxidoreductase activity"/>
    <property type="evidence" value="ECO:0007669"/>
    <property type="project" value="UniProtKB-KW"/>
</dbReference>
<evidence type="ECO:0000256" key="2">
    <source>
        <dbReference type="ARBA" id="ARBA00023002"/>
    </source>
</evidence>
<comment type="similarity">
    <text evidence="1">Belongs to the short-chain dehydrogenases/reductases (SDR) family.</text>
</comment>
<protein>
    <recommendedName>
        <fullName evidence="3">Probable oxidoreductase</fullName>
    </recommendedName>
</protein>
<dbReference type="InterPro" id="IPR036291">
    <property type="entry name" value="NAD(P)-bd_dom_sf"/>
</dbReference>
<dbReference type="FunFam" id="3.40.50.720:FF:000594">
    <property type="entry name" value="Short-chain oxidoreductase"/>
    <property type="match status" value="1"/>
</dbReference>
<dbReference type="PRINTS" id="PR00081">
    <property type="entry name" value="GDHRDH"/>
</dbReference>
<dbReference type="RefSeq" id="WP_150021939.1">
    <property type="nucleotide sequence ID" value="NZ_VWOJ01000001.1"/>
</dbReference>
<dbReference type="SUPFAM" id="SSF51735">
    <property type="entry name" value="NAD(P)-binding Rossmann-fold domains"/>
    <property type="match status" value="1"/>
</dbReference>
<organism evidence="4 5">
    <name type="scientific">Alkalicaulis satelles</name>
    <dbReference type="NCBI Taxonomy" id="2609175"/>
    <lineage>
        <taxon>Bacteria</taxon>
        <taxon>Pseudomonadati</taxon>
        <taxon>Pseudomonadota</taxon>
        <taxon>Alphaproteobacteria</taxon>
        <taxon>Maricaulales</taxon>
        <taxon>Maricaulaceae</taxon>
        <taxon>Alkalicaulis</taxon>
    </lineage>
</organism>
<sequence length="314" mass="33097">MSIENQRRVDSPYGARSTAGEIAASHDLKGRVALVTGGYSGIGLETVRALAGAGAKVLVPARDSAKAEAALAGLGQVETLALDLSDPASAAACAQAVRARTDVIDYLICNAGIMACPEQRTAQGRELQFATNHLGHFALANALSDLMTRPGARLVALSSVAHMIAPANLDDPDFVKTPYDKWQAYGRSKSANALFALGFNARHAARGVEAFSVHPGGIMTALQRDMDEAEMRAMGWIREDGSLHPVFKSVEEGAATTVWAALSPLLTGRGGAYCEDCNIAEPAQERGWSGVRPYAVDPDAAEGLWALSERLLNP</sequence>